<evidence type="ECO:0000259" key="9">
    <source>
        <dbReference type="Pfam" id="PF16900"/>
    </source>
</evidence>
<dbReference type="InterPro" id="IPR015915">
    <property type="entry name" value="Kelch-typ_b-propeller"/>
</dbReference>
<dbReference type="InterPro" id="IPR013955">
    <property type="entry name" value="Rep_factor-A_C"/>
</dbReference>
<dbReference type="OrthoDB" id="293573at2759"/>
<dbReference type="FunFam" id="2.40.50.140:FF:000041">
    <property type="entry name" value="Replication protein A subunit"/>
    <property type="match status" value="1"/>
</dbReference>
<keyword evidence="7" id="KW-0238">DNA-binding</keyword>
<dbReference type="Pfam" id="PF24681">
    <property type="entry name" value="Kelch_KLHDC2_KLHL20_DRC7"/>
    <property type="match status" value="1"/>
</dbReference>
<dbReference type="GO" id="GO:0008270">
    <property type="term" value="F:zinc ion binding"/>
    <property type="evidence" value="ECO:0007669"/>
    <property type="project" value="UniProtKB-KW"/>
</dbReference>
<evidence type="ECO:0000256" key="7">
    <source>
        <dbReference type="ARBA" id="ARBA00023125"/>
    </source>
</evidence>
<evidence type="ECO:0000256" key="6">
    <source>
        <dbReference type="ARBA" id="ARBA00022833"/>
    </source>
</evidence>
<dbReference type="Gene3D" id="2.40.50.140">
    <property type="entry name" value="Nucleic acid-binding proteins"/>
    <property type="match status" value="3"/>
</dbReference>
<accession>G0QU26</accession>
<evidence type="ECO:0000313" key="11">
    <source>
        <dbReference type="Proteomes" id="UP000008983"/>
    </source>
</evidence>
<sequence length="705" mass="81946">NFQWKRLKRHDLINFQNQRFGHSINSYGKNLIIFGGETISINKSFISKQLLSDVFVYNLENQNWKAMLCTGGFIQPRRNHTAALIGRSLIIHGGINNREQVLKDLWILDIGNQSWLEVILQTDFDLCFHKCAAVYHGQRCGKINLYKMQEIKFTKLGANIKYEGIYFFGGKNSKGEISGDLKILKTDSKPFQWIKPETYGQSPSPRYSHSMDFCQEINFLVIHGGQNDNIAHNMVGLSDGFSEVKKAYIIGEAADRCEELQQFTIIKCKKYKEQSQTERLIIQSYQIIYTNIDTMIGKPLEHKQFKKQNFINHEGSNIIPTKYYNEEEGDLLTIAELYPNIEQFKFKARVTKKGTKRNFTTKKGTNSYLFGIDIIDINQDEMSITFFEQEVDRFIDIIEQGHTYIFQIGKIQSNDNNQYKKGKIQMTASRDTQIMAIDEDKRITQLKIERKMLSDIQQLSKNDKIDVICLVNKEERKIITLKTGEQRPKKEIFIFDESGVEVEFDIWGDEGDQMTYNKGDILLIKDGKVGEYNGNKFLQWSSFMTQIITNPDPQSFKDAKLNNQLDENLKIWTEIRAFILRVKDTPLYYNACPKCLKKIREEGDSWYCQSCLENRSEPQARYISSICIGDASGQIWVNAYDEVAREILGCSADEFRILDKNNDIETENMADGIREKTIIQKIKEFNPINESKKFLNMIDKYQEFE</sequence>
<dbReference type="CDD" id="cd04476">
    <property type="entry name" value="RPA1_DBD_C"/>
    <property type="match status" value="1"/>
</dbReference>
<feature type="domain" description="Replication protein A OB" evidence="9">
    <location>
        <begin position="453"/>
        <end position="541"/>
    </location>
</feature>
<evidence type="ECO:0000256" key="4">
    <source>
        <dbReference type="ARBA" id="ARBA00022737"/>
    </source>
</evidence>
<dbReference type="InParanoid" id="G0QU26"/>
<feature type="non-terminal residue" evidence="10">
    <location>
        <position position="1"/>
    </location>
</feature>
<dbReference type="Gene3D" id="2.120.10.80">
    <property type="entry name" value="Kelch-type beta propeller"/>
    <property type="match status" value="2"/>
</dbReference>
<dbReference type="PANTHER" id="PTHR46093:SF18">
    <property type="entry name" value="FIBRONECTIN TYPE-III DOMAIN-CONTAINING PROTEIN"/>
    <property type="match status" value="1"/>
</dbReference>
<evidence type="ECO:0000256" key="2">
    <source>
        <dbReference type="ARBA" id="ARBA00022441"/>
    </source>
</evidence>
<keyword evidence="4" id="KW-0677">Repeat</keyword>
<dbReference type="Pfam" id="PF08646">
    <property type="entry name" value="Rep_fac-A_C"/>
    <property type="match status" value="1"/>
</dbReference>
<dbReference type="AlphaFoldDB" id="G0QU26"/>
<protein>
    <submittedName>
        <fullName evidence="10">Kelch motif family protein, putative</fullName>
    </submittedName>
</protein>
<dbReference type="STRING" id="857967.G0QU26"/>
<keyword evidence="6" id="KW-0862">Zinc</keyword>
<keyword evidence="11" id="KW-1185">Reference proteome</keyword>
<evidence type="ECO:0000259" key="8">
    <source>
        <dbReference type="Pfam" id="PF08646"/>
    </source>
</evidence>
<keyword evidence="3" id="KW-0479">Metal-binding</keyword>
<evidence type="ECO:0000256" key="1">
    <source>
        <dbReference type="ARBA" id="ARBA00005690"/>
    </source>
</evidence>
<dbReference type="Proteomes" id="UP000008983">
    <property type="component" value="Unassembled WGS sequence"/>
</dbReference>
<dbReference type="OMA" id="WINCHIS"/>
<dbReference type="eggNOG" id="KOG0379">
    <property type="taxonomic scope" value="Eukaryota"/>
</dbReference>
<dbReference type="SUPFAM" id="SSF50249">
    <property type="entry name" value="Nucleic acid-binding proteins"/>
    <property type="match status" value="3"/>
</dbReference>
<dbReference type="RefSeq" id="XP_004034764.1">
    <property type="nucleotide sequence ID" value="XM_004034716.1"/>
</dbReference>
<name>G0QU26_ICHMU</name>
<feature type="domain" description="Replication factor A C-terminal" evidence="8">
    <location>
        <begin position="572"/>
        <end position="683"/>
    </location>
</feature>
<organism evidence="10 11">
    <name type="scientific">Ichthyophthirius multifiliis</name>
    <name type="common">White spot disease agent</name>
    <name type="synonym">Ich</name>
    <dbReference type="NCBI Taxonomy" id="5932"/>
    <lineage>
        <taxon>Eukaryota</taxon>
        <taxon>Sar</taxon>
        <taxon>Alveolata</taxon>
        <taxon>Ciliophora</taxon>
        <taxon>Intramacronucleata</taxon>
        <taxon>Oligohymenophorea</taxon>
        <taxon>Hymenostomatida</taxon>
        <taxon>Ophryoglenina</taxon>
        <taxon>Ichthyophthirius</taxon>
    </lineage>
</organism>
<dbReference type="GO" id="GO:0003677">
    <property type="term" value="F:DNA binding"/>
    <property type="evidence" value="ECO:0007669"/>
    <property type="project" value="UniProtKB-KW"/>
</dbReference>
<evidence type="ECO:0000256" key="3">
    <source>
        <dbReference type="ARBA" id="ARBA00022723"/>
    </source>
</evidence>
<comment type="similarity">
    <text evidence="1">Belongs to the replication factor A protein 1 family.</text>
</comment>
<gene>
    <name evidence="10" type="ORF">IMG5_114490</name>
</gene>
<reference evidence="10 11" key="1">
    <citation type="submission" date="2011-07" db="EMBL/GenBank/DDBJ databases">
        <authorList>
            <person name="Coyne R."/>
            <person name="Brami D."/>
            <person name="Johnson J."/>
            <person name="Hostetler J."/>
            <person name="Hannick L."/>
            <person name="Clark T."/>
            <person name="Cassidy-Hanley D."/>
            <person name="Inman J."/>
        </authorList>
    </citation>
    <scope>NUCLEOTIDE SEQUENCE [LARGE SCALE GENOMIC DNA]</scope>
    <source>
        <strain evidence="10 11">G5</strain>
    </source>
</reference>
<dbReference type="PANTHER" id="PTHR46093">
    <property type="entry name" value="ACYL-COA-BINDING DOMAIN-CONTAINING PROTEIN 5"/>
    <property type="match status" value="1"/>
</dbReference>
<dbReference type="EMBL" id="GL983898">
    <property type="protein sequence ID" value="EGR31278.1"/>
    <property type="molecule type" value="Genomic_DNA"/>
</dbReference>
<dbReference type="eggNOG" id="KOG0851">
    <property type="taxonomic scope" value="Eukaryota"/>
</dbReference>
<evidence type="ECO:0000313" key="10">
    <source>
        <dbReference type="EMBL" id="EGR31278.1"/>
    </source>
</evidence>
<dbReference type="InterPro" id="IPR031657">
    <property type="entry name" value="REPA_OB_2"/>
</dbReference>
<evidence type="ECO:0000256" key="5">
    <source>
        <dbReference type="ARBA" id="ARBA00022771"/>
    </source>
</evidence>
<dbReference type="SUPFAM" id="SSF117281">
    <property type="entry name" value="Kelch motif"/>
    <property type="match status" value="1"/>
</dbReference>
<dbReference type="InterPro" id="IPR012340">
    <property type="entry name" value="NA-bd_OB-fold"/>
</dbReference>
<dbReference type="InterPro" id="IPR047192">
    <property type="entry name" value="Euk_RPA1_DBD_C"/>
</dbReference>
<proteinExistence type="inferred from homology"/>
<dbReference type="Pfam" id="PF16900">
    <property type="entry name" value="REPA_OB_2"/>
    <property type="match status" value="1"/>
</dbReference>
<keyword evidence="5" id="KW-0863">Zinc-finger</keyword>
<dbReference type="GeneID" id="14907418"/>
<keyword evidence="2" id="KW-0880">Kelch repeat</keyword>